<keyword evidence="1" id="KW-1133">Transmembrane helix</keyword>
<sequence length="146" mass="15439">MITVLLAGAGVALADRKRGSWGILGALGVSQLSLHVFLQLVASHQDAPGALGVPLSPMAMTLGHIGVVLLTGLLMARAERALFVVARLLRSVLPRRPRALRIVTEPPTVCIPAVTVRPLAHLVHQRIHALRGPPESPVRDQSAFAA</sequence>
<keyword evidence="1" id="KW-0812">Transmembrane</keyword>
<organism evidence="2 3">
    <name type="scientific">Saccharopolyspora oryzae</name>
    <dbReference type="NCBI Taxonomy" id="2997343"/>
    <lineage>
        <taxon>Bacteria</taxon>
        <taxon>Bacillati</taxon>
        <taxon>Actinomycetota</taxon>
        <taxon>Actinomycetes</taxon>
        <taxon>Pseudonocardiales</taxon>
        <taxon>Pseudonocardiaceae</taxon>
        <taxon>Saccharopolyspora</taxon>
    </lineage>
</organism>
<feature type="transmembrane region" description="Helical" evidence="1">
    <location>
        <begin position="21"/>
        <end position="42"/>
    </location>
</feature>
<dbReference type="RefSeq" id="WP_270951982.1">
    <property type="nucleotide sequence ID" value="NZ_JAQGLA010000058.1"/>
</dbReference>
<feature type="transmembrane region" description="Helical" evidence="1">
    <location>
        <begin position="62"/>
        <end position="89"/>
    </location>
</feature>
<dbReference type="EMBL" id="JAQGLA010000058">
    <property type="protein sequence ID" value="MDA3629031.1"/>
    <property type="molecule type" value="Genomic_DNA"/>
</dbReference>
<keyword evidence="3" id="KW-1185">Reference proteome</keyword>
<keyword evidence="1" id="KW-0472">Membrane</keyword>
<protein>
    <recommendedName>
        <fullName evidence="4">MFS transporter</fullName>
    </recommendedName>
</protein>
<evidence type="ECO:0000313" key="3">
    <source>
        <dbReference type="Proteomes" id="UP001210380"/>
    </source>
</evidence>
<gene>
    <name evidence="2" type="ORF">OU415_26595</name>
</gene>
<evidence type="ECO:0000313" key="2">
    <source>
        <dbReference type="EMBL" id="MDA3629031.1"/>
    </source>
</evidence>
<evidence type="ECO:0000256" key="1">
    <source>
        <dbReference type="SAM" id="Phobius"/>
    </source>
</evidence>
<comment type="caution">
    <text evidence="2">The sequence shown here is derived from an EMBL/GenBank/DDBJ whole genome shotgun (WGS) entry which is preliminary data.</text>
</comment>
<name>A0ABT4V4Y3_9PSEU</name>
<accession>A0ABT4V4Y3</accession>
<reference evidence="2 3" key="1">
    <citation type="submission" date="2022-11" db="EMBL/GenBank/DDBJ databases">
        <title>Draft genome sequence of Saccharopolyspora sp. WRP15-2 isolated from rhizosphere soils of wild rice in Thailand.</title>
        <authorList>
            <person name="Duangmal K."/>
            <person name="Kammanee S."/>
            <person name="Muangham S."/>
        </authorList>
    </citation>
    <scope>NUCLEOTIDE SEQUENCE [LARGE SCALE GENOMIC DNA]</scope>
    <source>
        <strain evidence="2 3">WRP15-2</strain>
    </source>
</reference>
<proteinExistence type="predicted"/>
<dbReference type="Proteomes" id="UP001210380">
    <property type="component" value="Unassembled WGS sequence"/>
</dbReference>
<evidence type="ECO:0008006" key="4">
    <source>
        <dbReference type="Google" id="ProtNLM"/>
    </source>
</evidence>